<reference evidence="1 2" key="1">
    <citation type="submission" date="2023-09" db="EMBL/GenBank/DDBJ databases">
        <title>Multi-omics analysis of a traditional fermented food reveals byproduct-associated fungal strains for waste-to-food upcycling.</title>
        <authorList>
            <consortium name="Lawrence Berkeley National Laboratory"/>
            <person name="Rekdal V.M."/>
            <person name="Villalobos-Escobedo J.M."/>
            <person name="Rodriguez-Valeron N."/>
            <person name="Garcia M.O."/>
            <person name="Vasquez D.P."/>
            <person name="Damayanti I."/>
            <person name="Sorensen P.M."/>
            <person name="Baidoo E.E."/>
            <person name="De Carvalho A.C."/>
            <person name="Riley R."/>
            <person name="Lipzen A."/>
            <person name="He G."/>
            <person name="Yan M."/>
            <person name="Haridas S."/>
            <person name="Daum C."/>
            <person name="Yoshinaga Y."/>
            <person name="Ng V."/>
            <person name="Grigoriev I.V."/>
            <person name="Munk R."/>
            <person name="Nuraida L."/>
            <person name="Wijaya C.H."/>
            <person name="Morales P.-C."/>
            <person name="Keasling J.D."/>
        </authorList>
    </citation>
    <scope>NUCLEOTIDE SEQUENCE [LARGE SCALE GENOMIC DNA]</scope>
    <source>
        <strain evidence="1 2">FGSC 2613</strain>
    </source>
</reference>
<name>A0ABR3D0Q2_NEUIN</name>
<keyword evidence="2" id="KW-1185">Reference proteome</keyword>
<sequence>MPCQYSSSSLAKNSGAYFGSHKRMCADKTEIKVSRWGDGQDGKGRRLWTHGGDVLRRGEVHVGASACGSPAARRRTTPRPLVFARTEHPSHYRGYFASSLTKKGDNGDKAERNYNPALGHHCIPFNLDILEFDHRPLDTLVLGTDTTPSPPTEVREACRENIWLMETLLDVASLSEAHGGRHAVGGRNGQHMLQLRVSRFGGYSSRKSAVAHG</sequence>
<proteinExistence type="predicted"/>
<evidence type="ECO:0000313" key="2">
    <source>
        <dbReference type="Proteomes" id="UP001451303"/>
    </source>
</evidence>
<gene>
    <name evidence="1" type="ORF">QR685DRAFT_108485</name>
</gene>
<comment type="caution">
    <text evidence="1">The sequence shown here is derived from an EMBL/GenBank/DDBJ whole genome shotgun (WGS) entry which is preliminary data.</text>
</comment>
<dbReference type="EMBL" id="JAVLET010000013">
    <property type="protein sequence ID" value="KAL0466275.1"/>
    <property type="molecule type" value="Genomic_DNA"/>
</dbReference>
<accession>A0ABR3D0Q2</accession>
<dbReference type="Proteomes" id="UP001451303">
    <property type="component" value="Unassembled WGS sequence"/>
</dbReference>
<protein>
    <submittedName>
        <fullName evidence="1">Uncharacterized protein</fullName>
    </submittedName>
</protein>
<evidence type="ECO:0000313" key="1">
    <source>
        <dbReference type="EMBL" id="KAL0466275.1"/>
    </source>
</evidence>
<organism evidence="1 2">
    <name type="scientific">Neurospora intermedia</name>
    <dbReference type="NCBI Taxonomy" id="5142"/>
    <lineage>
        <taxon>Eukaryota</taxon>
        <taxon>Fungi</taxon>
        <taxon>Dikarya</taxon>
        <taxon>Ascomycota</taxon>
        <taxon>Pezizomycotina</taxon>
        <taxon>Sordariomycetes</taxon>
        <taxon>Sordariomycetidae</taxon>
        <taxon>Sordariales</taxon>
        <taxon>Sordariaceae</taxon>
        <taxon>Neurospora</taxon>
    </lineage>
</organism>